<reference evidence="1" key="2">
    <citation type="submission" date="2019-07" db="EMBL/GenBank/DDBJ databases">
        <authorList>
            <person name="Seetharam A."/>
            <person name="Woodhouse M."/>
            <person name="Cannon E."/>
        </authorList>
    </citation>
    <scope>NUCLEOTIDE SEQUENCE [LARGE SCALE GENOMIC DNA]</scope>
    <source>
        <strain evidence="1">cv. B73</strain>
    </source>
</reference>
<accession>A0A804PD34</accession>
<evidence type="ECO:0000313" key="2">
    <source>
        <dbReference type="Proteomes" id="UP000007305"/>
    </source>
</evidence>
<sequence>MTQNDSNVRKFNNVDVLSFSELFMIRRVAYIYCLNHKPNYVQVQRRKIPVYPGSLFA</sequence>
<dbReference type="Gramene" id="Zm00001eb227680_T001">
    <property type="protein sequence ID" value="Zm00001eb227680_P001"/>
    <property type="gene ID" value="Zm00001eb227680"/>
</dbReference>
<evidence type="ECO:0000313" key="1">
    <source>
        <dbReference type="EnsemblPlants" id="Zm00001eb227680_P001"/>
    </source>
</evidence>
<dbReference type="EnsemblPlants" id="Zm00001eb227680_T001">
    <property type="protein sequence ID" value="Zm00001eb227680_P001"/>
    <property type="gene ID" value="Zm00001eb227680"/>
</dbReference>
<dbReference type="AlphaFoldDB" id="A0A804PD34"/>
<keyword evidence="2" id="KW-1185">Reference proteome</keyword>
<dbReference type="Proteomes" id="UP000007305">
    <property type="component" value="Chromosome 5"/>
</dbReference>
<dbReference type="InParanoid" id="A0A804PD34"/>
<reference evidence="1" key="3">
    <citation type="submission" date="2021-05" db="UniProtKB">
        <authorList>
            <consortium name="EnsemblPlants"/>
        </authorList>
    </citation>
    <scope>IDENTIFICATION</scope>
    <source>
        <strain evidence="1">cv. B73</strain>
    </source>
</reference>
<organism evidence="1 2">
    <name type="scientific">Zea mays</name>
    <name type="common">Maize</name>
    <dbReference type="NCBI Taxonomy" id="4577"/>
    <lineage>
        <taxon>Eukaryota</taxon>
        <taxon>Viridiplantae</taxon>
        <taxon>Streptophyta</taxon>
        <taxon>Embryophyta</taxon>
        <taxon>Tracheophyta</taxon>
        <taxon>Spermatophyta</taxon>
        <taxon>Magnoliopsida</taxon>
        <taxon>Liliopsida</taxon>
        <taxon>Poales</taxon>
        <taxon>Poaceae</taxon>
        <taxon>PACMAD clade</taxon>
        <taxon>Panicoideae</taxon>
        <taxon>Andropogonodae</taxon>
        <taxon>Andropogoneae</taxon>
        <taxon>Tripsacinae</taxon>
        <taxon>Zea</taxon>
    </lineage>
</organism>
<reference evidence="2" key="1">
    <citation type="journal article" date="2009" name="Science">
        <title>The B73 maize genome: complexity, diversity, and dynamics.</title>
        <authorList>
            <person name="Schnable P.S."/>
            <person name="Ware D."/>
            <person name="Fulton R.S."/>
            <person name="Stein J.C."/>
            <person name="Wei F."/>
            <person name="Pasternak S."/>
            <person name="Liang C."/>
            <person name="Zhang J."/>
            <person name="Fulton L."/>
            <person name="Graves T.A."/>
            <person name="Minx P."/>
            <person name="Reily A.D."/>
            <person name="Courtney L."/>
            <person name="Kruchowski S.S."/>
            <person name="Tomlinson C."/>
            <person name="Strong C."/>
            <person name="Delehaunty K."/>
            <person name="Fronick C."/>
            <person name="Courtney B."/>
            <person name="Rock S.M."/>
            <person name="Belter E."/>
            <person name="Du F."/>
            <person name="Kim K."/>
            <person name="Abbott R.M."/>
            <person name="Cotton M."/>
            <person name="Levy A."/>
            <person name="Marchetto P."/>
            <person name="Ochoa K."/>
            <person name="Jackson S.M."/>
            <person name="Gillam B."/>
            <person name="Chen W."/>
            <person name="Yan L."/>
            <person name="Higginbotham J."/>
            <person name="Cardenas M."/>
            <person name="Waligorski J."/>
            <person name="Applebaum E."/>
            <person name="Phelps L."/>
            <person name="Falcone J."/>
            <person name="Kanchi K."/>
            <person name="Thane T."/>
            <person name="Scimone A."/>
            <person name="Thane N."/>
            <person name="Henke J."/>
            <person name="Wang T."/>
            <person name="Ruppert J."/>
            <person name="Shah N."/>
            <person name="Rotter K."/>
            <person name="Hodges J."/>
            <person name="Ingenthron E."/>
            <person name="Cordes M."/>
            <person name="Kohlberg S."/>
            <person name="Sgro J."/>
            <person name="Delgado B."/>
            <person name="Mead K."/>
            <person name="Chinwalla A."/>
            <person name="Leonard S."/>
            <person name="Crouse K."/>
            <person name="Collura K."/>
            <person name="Kudrna D."/>
            <person name="Currie J."/>
            <person name="He R."/>
            <person name="Angelova A."/>
            <person name="Rajasekar S."/>
            <person name="Mueller T."/>
            <person name="Lomeli R."/>
            <person name="Scara G."/>
            <person name="Ko A."/>
            <person name="Delaney K."/>
            <person name="Wissotski M."/>
            <person name="Lopez G."/>
            <person name="Campos D."/>
            <person name="Braidotti M."/>
            <person name="Ashley E."/>
            <person name="Golser W."/>
            <person name="Kim H."/>
            <person name="Lee S."/>
            <person name="Lin J."/>
            <person name="Dujmic Z."/>
            <person name="Kim W."/>
            <person name="Talag J."/>
            <person name="Zuccolo A."/>
            <person name="Fan C."/>
            <person name="Sebastian A."/>
            <person name="Kramer M."/>
            <person name="Spiegel L."/>
            <person name="Nascimento L."/>
            <person name="Zutavern T."/>
            <person name="Miller B."/>
            <person name="Ambroise C."/>
            <person name="Muller S."/>
            <person name="Spooner W."/>
            <person name="Narechania A."/>
            <person name="Ren L."/>
            <person name="Wei S."/>
            <person name="Kumari S."/>
            <person name="Faga B."/>
            <person name="Levy M.J."/>
            <person name="McMahan L."/>
            <person name="Van Buren P."/>
            <person name="Vaughn M.W."/>
            <person name="Ying K."/>
            <person name="Yeh C.-T."/>
            <person name="Emrich S.J."/>
            <person name="Jia Y."/>
            <person name="Kalyanaraman A."/>
            <person name="Hsia A.-P."/>
            <person name="Barbazuk W.B."/>
            <person name="Baucom R.S."/>
            <person name="Brutnell T.P."/>
            <person name="Carpita N.C."/>
            <person name="Chaparro C."/>
            <person name="Chia J.-M."/>
            <person name="Deragon J.-M."/>
            <person name="Estill J.C."/>
            <person name="Fu Y."/>
            <person name="Jeddeloh J.A."/>
            <person name="Han Y."/>
            <person name="Lee H."/>
            <person name="Li P."/>
            <person name="Lisch D.R."/>
            <person name="Liu S."/>
            <person name="Liu Z."/>
            <person name="Nagel D.H."/>
            <person name="McCann M.C."/>
            <person name="SanMiguel P."/>
            <person name="Myers A.M."/>
            <person name="Nettleton D."/>
            <person name="Nguyen J."/>
            <person name="Penning B.W."/>
            <person name="Ponnala L."/>
            <person name="Schneider K.L."/>
            <person name="Schwartz D.C."/>
            <person name="Sharma A."/>
            <person name="Soderlund C."/>
            <person name="Springer N.M."/>
            <person name="Sun Q."/>
            <person name="Wang H."/>
            <person name="Waterman M."/>
            <person name="Westerman R."/>
            <person name="Wolfgruber T.K."/>
            <person name="Yang L."/>
            <person name="Yu Y."/>
            <person name="Zhang L."/>
            <person name="Zhou S."/>
            <person name="Zhu Q."/>
            <person name="Bennetzen J.L."/>
            <person name="Dawe R.K."/>
            <person name="Jiang J."/>
            <person name="Jiang N."/>
            <person name="Presting G.G."/>
            <person name="Wessler S.R."/>
            <person name="Aluru S."/>
            <person name="Martienssen R.A."/>
            <person name="Clifton S.W."/>
            <person name="McCombie W.R."/>
            <person name="Wing R.A."/>
            <person name="Wilson R.K."/>
        </authorList>
    </citation>
    <scope>NUCLEOTIDE SEQUENCE [LARGE SCALE GENOMIC DNA]</scope>
    <source>
        <strain evidence="2">cv. B73</strain>
    </source>
</reference>
<protein>
    <submittedName>
        <fullName evidence="1">Uncharacterized protein</fullName>
    </submittedName>
</protein>
<name>A0A804PD34_MAIZE</name>
<proteinExistence type="predicted"/>